<organism evidence="1 2">
    <name type="scientific">Streptomyces luteosporeus</name>
    <dbReference type="NCBI Taxonomy" id="173856"/>
    <lineage>
        <taxon>Bacteria</taxon>
        <taxon>Bacillati</taxon>
        <taxon>Actinomycetota</taxon>
        <taxon>Actinomycetes</taxon>
        <taxon>Kitasatosporales</taxon>
        <taxon>Streptomycetaceae</taxon>
        <taxon>Streptomyces</taxon>
    </lineage>
</organism>
<name>A0ABN3TJ25_9ACTN</name>
<keyword evidence="2" id="KW-1185">Reference proteome</keyword>
<evidence type="ECO:0008006" key="3">
    <source>
        <dbReference type="Google" id="ProtNLM"/>
    </source>
</evidence>
<dbReference type="RefSeq" id="WP_344432679.1">
    <property type="nucleotide sequence ID" value="NZ_BAAASL010000001.1"/>
</dbReference>
<evidence type="ECO:0000313" key="2">
    <source>
        <dbReference type="Proteomes" id="UP001500886"/>
    </source>
</evidence>
<dbReference type="Proteomes" id="UP001500886">
    <property type="component" value="Unassembled WGS sequence"/>
</dbReference>
<comment type="caution">
    <text evidence="1">The sequence shown here is derived from an EMBL/GenBank/DDBJ whole genome shotgun (WGS) entry which is preliminary data.</text>
</comment>
<accession>A0ABN3TJ25</accession>
<gene>
    <name evidence="1" type="ORF">GCM10010315_02380</name>
</gene>
<proteinExistence type="predicted"/>
<evidence type="ECO:0000313" key="1">
    <source>
        <dbReference type="EMBL" id="GAA2707577.1"/>
    </source>
</evidence>
<dbReference type="EMBL" id="BAAASL010000001">
    <property type="protein sequence ID" value="GAA2707577.1"/>
    <property type="molecule type" value="Genomic_DNA"/>
</dbReference>
<reference evidence="1 2" key="1">
    <citation type="journal article" date="2019" name="Int. J. Syst. Evol. Microbiol.">
        <title>The Global Catalogue of Microorganisms (GCM) 10K type strain sequencing project: providing services to taxonomists for standard genome sequencing and annotation.</title>
        <authorList>
            <consortium name="The Broad Institute Genomics Platform"/>
            <consortium name="The Broad Institute Genome Sequencing Center for Infectious Disease"/>
            <person name="Wu L."/>
            <person name="Ma J."/>
        </authorList>
    </citation>
    <scope>NUCLEOTIDE SEQUENCE [LARGE SCALE GENOMIC DNA]</scope>
    <source>
        <strain evidence="1 2">JCM 4542</strain>
    </source>
</reference>
<sequence>MRRTTLSSPSTIDLVTGETYRFTVPTAPPTARVARDLLGVVLAGTQPPGLVDDARVCVSDAVTHMIPRTPDPIDIEVTLRGPDVWVSVGTTSSGGRVKVYEPRSVEGRRCLRIMRSLAAESGETWTWGEGRQLVGKQVWFRLRG</sequence>
<dbReference type="Gene3D" id="3.30.565.10">
    <property type="entry name" value="Histidine kinase-like ATPase, C-terminal domain"/>
    <property type="match status" value="1"/>
</dbReference>
<dbReference type="InterPro" id="IPR036890">
    <property type="entry name" value="HATPase_C_sf"/>
</dbReference>
<protein>
    <recommendedName>
        <fullName evidence="3">ATP-binding protein</fullName>
    </recommendedName>
</protein>